<gene>
    <name evidence="1" type="ORF">EVAR_30517_1</name>
</gene>
<organism evidence="1 2">
    <name type="scientific">Eumeta variegata</name>
    <name type="common">Bagworm moth</name>
    <name type="synonym">Eumeta japonica</name>
    <dbReference type="NCBI Taxonomy" id="151549"/>
    <lineage>
        <taxon>Eukaryota</taxon>
        <taxon>Metazoa</taxon>
        <taxon>Ecdysozoa</taxon>
        <taxon>Arthropoda</taxon>
        <taxon>Hexapoda</taxon>
        <taxon>Insecta</taxon>
        <taxon>Pterygota</taxon>
        <taxon>Neoptera</taxon>
        <taxon>Endopterygota</taxon>
        <taxon>Lepidoptera</taxon>
        <taxon>Glossata</taxon>
        <taxon>Ditrysia</taxon>
        <taxon>Tineoidea</taxon>
        <taxon>Psychidae</taxon>
        <taxon>Oiketicinae</taxon>
        <taxon>Eumeta</taxon>
    </lineage>
</organism>
<reference evidence="1 2" key="1">
    <citation type="journal article" date="2019" name="Commun. Biol.">
        <title>The bagworm genome reveals a unique fibroin gene that provides high tensile strength.</title>
        <authorList>
            <person name="Kono N."/>
            <person name="Nakamura H."/>
            <person name="Ohtoshi R."/>
            <person name="Tomita M."/>
            <person name="Numata K."/>
            <person name="Arakawa K."/>
        </authorList>
    </citation>
    <scope>NUCLEOTIDE SEQUENCE [LARGE SCALE GENOMIC DNA]</scope>
</reference>
<sequence length="228" mass="25929">MELDHELSTLFCSNQSAKDRCDRRGDYDQNRGLNVIRFELGESETENILEPVRDFEFRGDMLLRQARAHSADSFVIIHDYQSADGIYTLGGHVSWKLQKIGVIKHFQGRYYDMLRDRDGGKPTVKIKNILKRRVSLRDFCDVKHLLVRLGSKIDLNAVTDDSCRHDPHYAAALDSFAVVRLFGKPALSGSRTRGAVKLTSRCGARGKHAKLSCDEYSPRNRYAGDGFY</sequence>
<dbReference type="EMBL" id="BGZK01000440">
    <property type="protein sequence ID" value="GBP43683.1"/>
    <property type="molecule type" value="Genomic_DNA"/>
</dbReference>
<evidence type="ECO:0000313" key="1">
    <source>
        <dbReference type="EMBL" id="GBP43683.1"/>
    </source>
</evidence>
<dbReference type="Proteomes" id="UP000299102">
    <property type="component" value="Unassembled WGS sequence"/>
</dbReference>
<protein>
    <submittedName>
        <fullName evidence="1">Uncharacterized protein</fullName>
    </submittedName>
</protein>
<keyword evidence="2" id="KW-1185">Reference proteome</keyword>
<evidence type="ECO:0000313" key="2">
    <source>
        <dbReference type="Proteomes" id="UP000299102"/>
    </source>
</evidence>
<comment type="caution">
    <text evidence="1">The sequence shown here is derived from an EMBL/GenBank/DDBJ whole genome shotgun (WGS) entry which is preliminary data.</text>
</comment>
<dbReference type="AlphaFoldDB" id="A0A4C1VY16"/>
<name>A0A4C1VY16_EUMVA</name>
<proteinExistence type="predicted"/>
<accession>A0A4C1VY16</accession>